<name>A0A7Y7XG12_9PSED</name>
<gene>
    <name evidence="1" type="ORF">HX882_24020</name>
</gene>
<evidence type="ECO:0000313" key="1">
    <source>
        <dbReference type="EMBL" id="NWB98964.1"/>
    </source>
</evidence>
<dbReference type="SMART" id="SM01236">
    <property type="entry name" value="Haem_oxygenase_2"/>
    <property type="match status" value="1"/>
</dbReference>
<dbReference type="Proteomes" id="UP000539985">
    <property type="component" value="Unassembled WGS sequence"/>
</dbReference>
<organism evidence="1 2">
    <name type="scientific">Pseudomonas gingeri</name>
    <dbReference type="NCBI Taxonomy" id="117681"/>
    <lineage>
        <taxon>Bacteria</taxon>
        <taxon>Pseudomonadati</taxon>
        <taxon>Pseudomonadota</taxon>
        <taxon>Gammaproteobacteria</taxon>
        <taxon>Pseudomonadales</taxon>
        <taxon>Pseudomonadaceae</taxon>
        <taxon>Pseudomonas</taxon>
    </lineage>
</organism>
<sequence length="681" mass="75447">MFTPASLRTCLETVPGADLADADFSRGAVLAGLPGVAFERLRPVREGLRRLARAIEADEADSRALRAKAALESAPLLIGSQYLIHGLCGSWNNEARYAMATLRIHAMDVGVGQPAASRIQRYQELLRQHGLADVGEDLLRAGADPRISDGAFNFASTLVMLGHFPESLMAQILGANLYLRHCGLLPTFEFIAHDEPSARQFLDLRCDPAGGTDDLAVLAETAVREFLLHAGESGNAGVREGYLWARWQAEAMSEALLEVLERWLDPREAARHLISRRRLDACQYHDKTQLNKVPMKPLLEVDDSLAFLDHLAASTYVRPGKPESSPLLTSLISPRGKMFRIFSRDDIVILHRWIAGLPYAEAPLQPAACQIWKDDGRLVGAIREDIEAPILVTGLSPRQAYPRLLRVELTPAEESYSEHYVMRWLIRASRGVANGRCPLPEQWAPGVLQSWLQGQHVASNQSLEQDEELPSREDVVADILSLAPLTMIDGAWLAGFAHPAVASTAYGSRLFETLFDELGNGIEAQNHPVIYRHLLKAIHGELPATADPGYANAACFNDEDFELPVFWLSIRRYSQTYCPEILGLNLAMELSGVGGGYRRTHKALVAYGYPTMFVDLHNSIDNISTGHTAWAAASLDAYLSAFPRNDRDQMWARVRTGFVALNPPREQTMLDKFRKKVRALL</sequence>
<dbReference type="Gene3D" id="1.20.910.10">
    <property type="entry name" value="Heme oxygenase-like"/>
    <property type="match status" value="1"/>
</dbReference>
<dbReference type="EMBL" id="JACAQB010000018">
    <property type="protein sequence ID" value="NWB98964.1"/>
    <property type="molecule type" value="Genomic_DNA"/>
</dbReference>
<reference evidence="1 2" key="1">
    <citation type="submission" date="2020-04" db="EMBL/GenBank/DDBJ databases">
        <title>Molecular characterization of pseudomonads from Agaricus bisporus reveal novel blotch 2 pathogens in Western Europe.</title>
        <authorList>
            <person name="Taparia T."/>
            <person name="Krijger M."/>
            <person name="Haynes E."/>
            <person name="Elpinstone J.G."/>
            <person name="Noble R."/>
            <person name="Van Der Wolf J."/>
        </authorList>
    </citation>
    <scope>NUCLEOTIDE SEQUENCE [LARGE SCALE GENOMIC DNA]</scope>
    <source>
        <strain evidence="1 2">H7001</strain>
    </source>
</reference>
<evidence type="ECO:0000313" key="2">
    <source>
        <dbReference type="Proteomes" id="UP000539985"/>
    </source>
</evidence>
<dbReference type="Pfam" id="PF14518">
    <property type="entry name" value="Haem_oxygenas_2"/>
    <property type="match status" value="1"/>
</dbReference>
<accession>A0A7Y7XG12</accession>
<dbReference type="AlphaFoldDB" id="A0A7Y7XG12"/>
<comment type="caution">
    <text evidence="1">The sequence shown here is derived from an EMBL/GenBank/DDBJ whole genome shotgun (WGS) entry which is preliminary data.</text>
</comment>
<proteinExistence type="predicted"/>
<dbReference type="InterPro" id="IPR016084">
    <property type="entry name" value="Haem_Oase-like_multi-hlx"/>
</dbReference>
<protein>
    <submittedName>
        <fullName evidence="1">Iron-containing redox enzyme family protein</fullName>
    </submittedName>
</protein>